<organism evidence="1 2">
    <name type="scientific">Hydnum rufescens UP504</name>
    <dbReference type="NCBI Taxonomy" id="1448309"/>
    <lineage>
        <taxon>Eukaryota</taxon>
        <taxon>Fungi</taxon>
        <taxon>Dikarya</taxon>
        <taxon>Basidiomycota</taxon>
        <taxon>Agaricomycotina</taxon>
        <taxon>Agaricomycetes</taxon>
        <taxon>Cantharellales</taxon>
        <taxon>Hydnaceae</taxon>
        <taxon>Hydnum</taxon>
    </lineage>
</organism>
<name>A0A9P6B9S8_9AGAM</name>
<dbReference type="AlphaFoldDB" id="A0A9P6B9S8"/>
<dbReference type="EMBL" id="MU128914">
    <property type="protein sequence ID" value="KAF9520094.1"/>
    <property type="molecule type" value="Genomic_DNA"/>
</dbReference>
<accession>A0A9P6B9S8</accession>
<proteinExistence type="predicted"/>
<keyword evidence="2" id="KW-1185">Reference proteome</keyword>
<evidence type="ECO:0000313" key="1">
    <source>
        <dbReference type="EMBL" id="KAF9520094.1"/>
    </source>
</evidence>
<sequence length="109" mass="12389">SHPLTSEPSADLTPIWLLHNRWVSVQHQQDGGVRHVCFIPPNYIPQTLLAASSQQTHSRIAVGCEDGRVIILAVPHDPFNWDLSDQQSLLAHHVNLKLKGFRKFLQWLN</sequence>
<dbReference type="Proteomes" id="UP000886523">
    <property type="component" value="Unassembled WGS sequence"/>
</dbReference>
<comment type="caution">
    <text evidence="1">The sequence shown here is derived from an EMBL/GenBank/DDBJ whole genome shotgun (WGS) entry which is preliminary data.</text>
</comment>
<evidence type="ECO:0000313" key="2">
    <source>
        <dbReference type="Proteomes" id="UP000886523"/>
    </source>
</evidence>
<reference evidence="1" key="1">
    <citation type="journal article" date="2020" name="Nat. Commun.">
        <title>Large-scale genome sequencing of mycorrhizal fungi provides insights into the early evolution of symbiotic traits.</title>
        <authorList>
            <person name="Miyauchi S."/>
            <person name="Kiss E."/>
            <person name="Kuo A."/>
            <person name="Drula E."/>
            <person name="Kohler A."/>
            <person name="Sanchez-Garcia M."/>
            <person name="Morin E."/>
            <person name="Andreopoulos B."/>
            <person name="Barry K.W."/>
            <person name="Bonito G."/>
            <person name="Buee M."/>
            <person name="Carver A."/>
            <person name="Chen C."/>
            <person name="Cichocki N."/>
            <person name="Clum A."/>
            <person name="Culley D."/>
            <person name="Crous P.W."/>
            <person name="Fauchery L."/>
            <person name="Girlanda M."/>
            <person name="Hayes R.D."/>
            <person name="Keri Z."/>
            <person name="LaButti K."/>
            <person name="Lipzen A."/>
            <person name="Lombard V."/>
            <person name="Magnuson J."/>
            <person name="Maillard F."/>
            <person name="Murat C."/>
            <person name="Nolan M."/>
            <person name="Ohm R.A."/>
            <person name="Pangilinan J."/>
            <person name="Pereira M.F."/>
            <person name="Perotto S."/>
            <person name="Peter M."/>
            <person name="Pfister S."/>
            <person name="Riley R."/>
            <person name="Sitrit Y."/>
            <person name="Stielow J.B."/>
            <person name="Szollosi G."/>
            <person name="Zifcakova L."/>
            <person name="Stursova M."/>
            <person name="Spatafora J.W."/>
            <person name="Tedersoo L."/>
            <person name="Vaario L.M."/>
            <person name="Yamada A."/>
            <person name="Yan M."/>
            <person name="Wang P."/>
            <person name="Xu J."/>
            <person name="Bruns T."/>
            <person name="Baldrian P."/>
            <person name="Vilgalys R."/>
            <person name="Dunand C."/>
            <person name="Henrissat B."/>
            <person name="Grigoriev I.V."/>
            <person name="Hibbett D."/>
            <person name="Nagy L.G."/>
            <person name="Martin F.M."/>
        </authorList>
    </citation>
    <scope>NUCLEOTIDE SEQUENCE</scope>
    <source>
        <strain evidence="1">UP504</strain>
    </source>
</reference>
<protein>
    <submittedName>
        <fullName evidence="1">Uncharacterized protein</fullName>
    </submittedName>
</protein>
<feature type="non-terminal residue" evidence="1">
    <location>
        <position position="1"/>
    </location>
</feature>
<gene>
    <name evidence="1" type="ORF">BS47DRAFT_1324097</name>
</gene>